<accession>A0ABN3SRT5</accession>
<evidence type="ECO:0000313" key="4">
    <source>
        <dbReference type="Proteomes" id="UP001500994"/>
    </source>
</evidence>
<evidence type="ECO:0000313" key="3">
    <source>
        <dbReference type="EMBL" id="GAA2683138.1"/>
    </source>
</evidence>
<keyword evidence="2" id="KW-0472">Membrane</keyword>
<feature type="transmembrane region" description="Helical" evidence="2">
    <location>
        <begin position="65"/>
        <end position="83"/>
    </location>
</feature>
<gene>
    <name evidence="3" type="ORF">GCM10009864_65040</name>
</gene>
<feature type="compositionally biased region" description="Low complexity" evidence="1">
    <location>
        <begin position="8"/>
        <end position="17"/>
    </location>
</feature>
<dbReference type="Proteomes" id="UP001500994">
    <property type="component" value="Unassembled WGS sequence"/>
</dbReference>
<protein>
    <recommendedName>
        <fullName evidence="5">Integral membrane protein</fullName>
    </recommendedName>
</protein>
<feature type="transmembrane region" description="Helical" evidence="2">
    <location>
        <begin position="32"/>
        <end position="53"/>
    </location>
</feature>
<name>A0ABN3SRT5_9ACTN</name>
<evidence type="ECO:0008006" key="5">
    <source>
        <dbReference type="Google" id="ProtNLM"/>
    </source>
</evidence>
<keyword evidence="2" id="KW-1133">Transmembrane helix</keyword>
<sequence>MRERAVGRHSNSGSRPRGPGRRNATMRRYRNYWAYSAGLALAWALVFTLTGALHGGAAAQHLLPVFGGFCIGWTSTTIARYFYPPPRRWTPPRQTPGPRTGQ</sequence>
<keyword evidence="2" id="KW-0812">Transmembrane</keyword>
<keyword evidence="4" id="KW-1185">Reference proteome</keyword>
<reference evidence="3 4" key="1">
    <citation type="journal article" date="2019" name="Int. J. Syst. Evol. Microbiol.">
        <title>The Global Catalogue of Microorganisms (GCM) 10K type strain sequencing project: providing services to taxonomists for standard genome sequencing and annotation.</title>
        <authorList>
            <consortium name="The Broad Institute Genomics Platform"/>
            <consortium name="The Broad Institute Genome Sequencing Center for Infectious Disease"/>
            <person name="Wu L."/>
            <person name="Ma J."/>
        </authorList>
    </citation>
    <scope>NUCLEOTIDE SEQUENCE [LARGE SCALE GENOMIC DNA]</scope>
    <source>
        <strain evidence="3 4">JCM 16374</strain>
    </source>
</reference>
<proteinExistence type="predicted"/>
<dbReference type="EMBL" id="BAAARK010000031">
    <property type="protein sequence ID" value="GAA2683138.1"/>
    <property type="molecule type" value="Genomic_DNA"/>
</dbReference>
<feature type="region of interest" description="Disordered" evidence="1">
    <location>
        <begin position="1"/>
        <end position="23"/>
    </location>
</feature>
<evidence type="ECO:0000256" key="2">
    <source>
        <dbReference type="SAM" id="Phobius"/>
    </source>
</evidence>
<comment type="caution">
    <text evidence="3">The sequence shown here is derived from an EMBL/GenBank/DDBJ whole genome shotgun (WGS) entry which is preliminary data.</text>
</comment>
<organism evidence="3 4">
    <name type="scientific">Streptomyces lunalinharesii</name>
    <dbReference type="NCBI Taxonomy" id="333384"/>
    <lineage>
        <taxon>Bacteria</taxon>
        <taxon>Bacillati</taxon>
        <taxon>Actinomycetota</taxon>
        <taxon>Actinomycetes</taxon>
        <taxon>Kitasatosporales</taxon>
        <taxon>Streptomycetaceae</taxon>
        <taxon>Streptomyces</taxon>
    </lineage>
</organism>
<evidence type="ECO:0000256" key="1">
    <source>
        <dbReference type="SAM" id="MobiDB-lite"/>
    </source>
</evidence>